<feature type="compositionally biased region" description="Polar residues" evidence="13">
    <location>
        <begin position="754"/>
        <end position="771"/>
    </location>
</feature>
<comment type="subcellular location">
    <subcellularLocation>
        <location evidence="2">Cytoplasm</location>
        <location evidence="2">Cytoskeleton</location>
        <location evidence="2">Cilium basal body</location>
    </subcellularLocation>
    <subcellularLocation>
        <location evidence="1">Cytoplasm</location>
        <location evidence="1">Cytoskeleton</location>
        <location evidence="1">Microtubule organizing center</location>
        <location evidence="1">Centrosome</location>
        <location evidence="1">Centriole</location>
    </subcellularLocation>
</comment>
<evidence type="ECO:0000256" key="7">
    <source>
        <dbReference type="ARBA" id="ARBA00022833"/>
    </source>
</evidence>
<feature type="compositionally biased region" description="Polar residues" evidence="13">
    <location>
        <begin position="707"/>
        <end position="718"/>
    </location>
</feature>
<feature type="compositionally biased region" description="Acidic residues" evidence="13">
    <location>
        <begin position="871"/>
        <end position="884"/>
    </location>
</feature>
<dbReference type="PANTHER" id="PTHR21502">
    <property type="entry name" value="ZINC FINGER PROTEIN DZIP1"/>
    <property type="match status" value="1"/>
</dbReference>
<feature type="compositionally biased region" description="Acidic residues" evidence="13">
    <location>
        <begin position="719"/>
        <end position="730"/>
    </location>
</feature>
<dbReference type="AlphaFoldDB" id="A0ABD3UAI3"/>
<accession>A0ABD3UAI3</accession>
<evidence type="ECO:0000256" key="2">
    <source>
        <dbReference type="ARBA" id="ARBA00004120"/>
    </source>
</evidence>
<organism evidence="15 16">
    <name type="scientific">Sinanodonta woodiana</name>
    <name type="common">Chinese pond mussel</name>
    <name type="synonym">Anodonta woodiana</name>
    <dbReference type="NCBI Taxonomy" id="1069815"/>
    <lineage>
        <taxon>Eukaryota</taxon>
        <taxon>Metazoa</taxon>
        <taxon>Spiralia</taxon>
        <taxon>Lophotrochozoa</taxon>
        <taxon>Mollusca</taxon>
        <taxon>Bivalvia</taxon>
        <taxon>Autobranchia</taxon>
        <taxon>Heteroconchia</taxon>
        <taxon>Palaeoheterodonta</taxon>
        <taxon>Unionida</taxon>
        <taxon>Unionoidea</taxon>
        <taxon>Unionidae</taxon>
        <taxon>Unioninae</taxon>
        <taxon>Sinanodonta</taxon>
    </lineage>
</organism>
<feature type="region of interest" description="Disordered" evidence="13">
    <location>
        <begin position="605"/>
        <end position="956"/>
    </location>
</feature>
<feature type="compositionally biased region" description="Polar residues" evidence="13">
    <location>
        <begin position="899"/>
        <end position="936"/>
    </location>
</feature>
<comment type="similarity">
    <text evidence="3">Belongs to the DZIP C2H2-type zinc-finger protein family.</text>
</comment>
<evidence type="ECO:0000313" key="16">
    <source>
        <dbReference type="Proteomes" id="UP001634394"/>
    </source>
</evidence>
<dbReference type="GO" id="GO:0008270">
    <property type="term" value="F:zinc ion binding"/>
    <property type="evidence" value="ECO:0007669"/>
    <property type="project" value="UniProtKB-KW"/>
</dbReference>
<keyword evidence="5" id="KW-0479">Metal-binding</keyword>
<dbReference type="PANTHER" id="PTHR21502:SF3">
    <property type="entry name" value="CILIUM ASSEMBLY PROTEIN DZIP1L"/>
    <property type="match status" value="1"/>
</dbReference>
<sequence>MSIQYMQPPMMHFGGPSQYYGGESSYPNRDASQPPVAPGTNGKSFAFRKRYERVDWRKIASLDIDNVSRTLDFNSLQENIINITFCNIEAELDTRYVDPNFVKLFKLAQLTIEYLLHSQEFLTLKLTALEDKIKTAHEDHEKTKKTLEELNRELTEVKKESHKRKKLLIAQQQLIHAGSGSYNKCPYCTKAFLNSSFLTSHINRRHTEIFGSHISPSSDQREFSPNRDLEAELQEVREKLKMRESQLQEEKRARKLEQRRQSPDVDERTRQESVRKEEDTPVVRVHGEEKTDREKTTEMFMKEIRAISEKLQASEQVIAEIKHGRRSNLGELQDDVDNEKELLQRQREEVAMIKEQLKDQMMKVENMVSSKINSQDKKWNKKVQKLKEQHAEDLKALSDALERSHVELAAAKRGKSQSTLERVKSEEVEELIRKSREQEIMLKSQDSTIKDLIRPQTSATAAAEPELRTKSATKVETSVKMLSMEPSDEEDGTLGTGTGTGSFSGTRTPYSTLGTSGELTLQTTQFLDQLRKNPTLKIMRDQLADVLEENLEKIGIARGTRGIPDEVLQSKVEHLNNRRQALIQKYPVFPEFRKQFDQYAAQQAKEKLKALKKSPVTAPTRPPSIRPVSGSQQTMSTSGFGSSGHLTNPSAGSSPKREAPSPQPRPSTAQPQKRTVQSSPPKPMPRSQSPKLRNASPGRAESPLRKTGSSAEYTSTQWDSDDDEEDSEDEPVFKKVPQVRPVVVSPARSVPAGQSINLNASASSMPRSQPQVKQVVSKSLKSKSDEDEEDDNDWDDSISDVEVSPGKPAVNRSIRPTSAPIPRGQNVAQLSRSIEQQLSRRKSEGIPVGAVDMMGPAKKKVPVGDILDFNSDSDWDVSPVEEEDNKSAQRKGTPASRGSHASTSFSTNTYGSSQWGGSAKTASTVNPGGTRGTSNRSSFVSVTDVSDDEDLDLENI</sequence>
<comment type="caution">
    <text evidence="15">The sequence shown here is derived from an EMBL/GenBank/DDBJ whole genome shotgun (WGS) entry which is preliminary data.</text>
</comment>
<keyword evidence="4" id="KW-0963">Cytoplasm</keyword>
<feature type="coiled-coil region" evidence="12">
    <location>
        <begin position="126"/>
        <end position="167"/>
    </location>
</feature>
<dbReference type="InterPro" id="IPR058883">
    <property type="entry name" value="DZIP1_dom"/>
</dbReference>
<keyword evidence="6 11" id="KW-0863">Zinc-finger</keyword>
<proteinExistence type="inferred from homology"/>
<evidence type="ECO:0000256" key="12">
    <source>
        <dbReference type="SAM" id="Coils"/>
    </source>
</evidence>
<feature type="compositionally biased region" description="Polar residues" evidence="13">
    <location>
        <begin position="666"/>
        <end position="679"/>
    </location>
</feature>
<keyword evidence="16" id="KW-1185">Reference proteome</keyword>
<feature type="coiled-coil region" evidence="12">
    <location>
        <begin position="329"/>
        <end position="400"/>
    </location>
</feature>
<keyword evidence="8 12" id="KW-0175">Coiled coil</keyword>
<dbReference type="PROSITE" id="PS00028">
    <property type="entry name" value="ZINC_FINGER_C2H2_1"/>
    <property type="match status" value="1"/>
</dbReference>
<evidence type="ECO:0000256" key="13">
    <source>
        <dbReference type="SAM" id="MobiDB-lite"/>
    </source>
</evidence>
<dbReference type="InterPro" id="IPR051241">
    <property type="entry name" value="DZIP_RILPL"/>
</dbReference>
<evidence type="ECO:0000256" key="3">
    <source>
        <dbReference type="ARBA" id="ARBA00009131"/>
    </source>
</evidence>
<evidence type="ECO:0000256" key="11">
    <source>
        <dbReference type="PROSITE-ProRule" id="PRU00042"/>
    </source>
</evidence>
<feature type="domain" description="C2H2-type" evidence="14">
    <location>
        <begin position="183"/>
        <end position="207"/>
    </location>
</feature>
<keyword evidence="7" id="KW-0862">Zinc</keyword>
<feature type="compositionally biased region" description="Acidic residues" evidence="13">
    <location>
        <begin position="945"/>
        <end position="956"/>
    </location>
</feature>
<evidence type="ECO:0000256" key="6">
    <source>
        <dbReference type="ARBA" id="ARBA00022771"/>
    </source>
</evidence>
<evidence type="ECO:0000256" key="8">
    <source>
        <dbReference type="ARBA" id="ARBA00023054"/>
    </source>
</evidence>
<evidence type="ECO:0000256" key="10">
    <source>
        <dbReference type="ARBA" id="ARBA00023273"/>
    </source>
</evidence>
<feature type="compositionally biased region" description="Polar residues" evidence="13">
    <location>
        <begin position="629"/>
        <end position="653"/>
    </location>
</feature>
<feature type="region of interest" description="Disordered" evidence="13">
    <location>
        <begin position="483"/>
        <end position="506"/>
    </location>
</feature>
<keyword evidence="9" id="KW-0206">Cytoskeleton</keyword>
<evidence type="ECO:0000256" key="1">
    <source>
        <dbReference type="ARBA" id="ARBA00004114"/>
    </source>
</evidence>
<evidence type="ECO:0000313" key="15">
    <source>
        <dbReference type="EMBL" id="KAL3846509.1"/>
    </source>
</evidence>
<feature type="region of interest" description="Disordered" evidence="13">
    <location>
        <begin position="243"/>
        <end position="295"/>
    </location>
</feature>
<keyword evidence="10" id="KW-0966">Cell projection</keyword>
<dbReference type="InterPro" id="IPR013087">
    <property type="entry name" value="Znf_C2H2_type"/>
</dbReference>
<feature type="compositionally biased region" description="Low complexity" evidence="13">
    <location>
        <begin position="734"/>
        <end position="752"/>
    </location>
</feature>
<protein>
    <recommendedName>
        <fullName evidence="14">C2H2-type domain-containing protein</fullName>
    </recommendedName>
</protein>
<evidence type="ECO:0000256" key="5">
    <source>
        <dbReference type="ARBA" id="ARBA00022723"/>
    </source>
</evidence>
<evidence type="ECO:0000259" key="14">
    <source>
        <dbReference type="PROSITE" id="PS50157"/>
    </source>
</evidence>
<evidence type="ECO:0000256" key="9">
    <source>
        <dbReference type="ARBA" id="ARBA00023212"/>
    </source>
</evidence>
<reference evidence="15 16" key="1">
    <citation type="submission" date="2024-11" db="EMBL/GenBank/DDBJ databases">
        <title>Chromosome-level genome assembly of the freshwater bivalve Anodonta woodiana.</title>
        <authorList>
            <person name="Chen X."/>
        </authorList>
    </citation>
    <scope>NUCLEOTIDE SEQUENCE [LARGE SCALE GENOMIC DNA]</scope>
    <source>
        <strain evidence="15">MN2024</strain>
        <tissue evidence="15">Gills</tissue>
    </source>
</reference>
<name>A0ABD3UAI3_SINWO</name>
<dbReference type="EMBL" id="JBJQND010000016">
    <property type="protein sequence ID" value="KAL3846509.1"/>
    <property type="molecule type" value="Genomic_DNA"/>
</dbReference>
<dbReference type="PROSITE" id="PS50157">
    <property type="entry name" value="ZINC_FINGER_C2H2_2"/>
    <property type="match status" value="1"/>
</dbReference>
<evidence type="ECO:0000256" key="4">
    <source>
        <dbReference type="ARBA" id="ARBA00022490"/>
    </source>
</evidence>
<feature type="compositionally biased region" description="Polar residues" evidence="13">
    <location>
        <begin position="826"/>
        <end position="837"/>
    </location>
</feature>
<dbReference type="Pfam" id="PF13815">
    <property type="entry name" value="Dzip-like_N"/>
    <property type="match status" value="1"/>
</dbReference>
<dbReference type="Pfam" id="PF25977">
    <property type="entry name" value="DZIP1"/>
    <property type="match status" value="1"/>
</dbReference>
<dbReference type="InterPro" id="IPR032714">
    <property type="entry name" value="DZIP1_N"/>
</dbReference>
<feature type="compositionally biased region" description="Acidic residues" evidence="13">
    <location>
        <begin position="785"/>
        <end position="799"/>
    </location>
</feature>
<gene>
    <name evidence="15" type="ORF">ACJMK2_017489</name>
</gene>
<dbReference type="GO" id="GO:0005814">
    <property type="term" value="C:centriole"/>
    <property type="evidence" value="ECO:0007669"/>
    <property type="project" value="UniProtKB-SubCell"/>
</dbReference>
<dbReference type="Proteomes" id="UP001634394">
    <property type="component" value="Unassembled WGS sequence"/>
</dbReference>